<dbReference type="EMBL" id="OU015568">
    <property type="protein sequence ID" value="CAG5077475.1"/>
    <property type="molecule type" value="Genomic_DNA"/>
</dbReference>
<evidence type="ECO:0000313" key="3">
    <source>
        <dbReference type="Proteomes" id="UP001158576"/>
    </source>
</evidence>
<dbReference type="Proteomes" id="UP001158576">
    <property type="component" value="Chromosome PAR"/>
</dbReference>
<keyword evidence="3" id="KW-1185">Reference proteome</keyword>
<sequence length="112" mass="13252">MTKIVDLMRGIIAIFDEHAGEDKMLSKEELMRMMGEEQHEMFASEEVATKLMSELDENLDGQISFDEFIKSMAFICALVKYGQEDASDFIGRWLRKRFNRDDWRRTWEIMTS</sequence>
<organism evidence="2 3">
    <name type="scientific">Oikopleura dioica</name>
    <name type="common">Tunicate</name>
    <dbReference type="NCBI Taxonomy" id="34765"/>
    <lineage>
        <taxon>Eukaryota</taxon>
        <taxon>Metazoa</taxon>
        <taxon>Chordata</taxon>
        <taxon>Tunicata</taxon>
        <taxon>Appendicularia</taxon>
        <taxon>Copelata</taxon>
        <taxon>Oikopleuridae</taxon>
        <taxon>Oikopleura</taxon>
    </lineage>
</organism>
<dbReference type="PROSITE" id="PS50222">
    <property type="entry name" value="EF_HAND_2"/>
    <property type="match status" value="1"/>
</dbReference>
<gene>
    <name evidence="2" type="ORF">OKIOD_LOCUS284</name>
</gene>
<name>A0ABN7RLT8_OIKDI</name>
<evidence type="ECO:0000313" key="2">
    <source>
        <dbReference type="EMBL" id="CAG5077475.1"/>
    </source>
</evidence>
<dbReference type="Pfam" id="PF13499">
    <property type="entry name" value="EF-hand_7"/>
    <property type="match status" value="1"/>
</dbReference>
<protein>
    <submittedName>
        <fullName evidence="2">Oidioi.mRNA.OKI2018_I69.PAR.g8726.t1.cds</fullName>
    </submittedName>
</protein>
<feature type="domain" description="EF-hand" evidence="1">
    <location>
        <begin position="43"/>
        <end position="78"/>
    </location>
</feature>
<reference evidence="2 3" key="1">
    <citation type="submission" date="2021-04" db="EMBL/GenBank/DDBJ databases">
        <authorList>
            <person name="Bliznina A."/>
        </authorList>
    </citation>
    <scope>NUCLEOTIDE SEQUENCE [LARGE SCALE GENOMIC DNA]</scope>
</reference>
<dbReference type="InterPro" id="IPR011992">
    <property type="entry name" value="EF-hand-dom_pair"/>
</dbReference>
<dbReference type="SUPFAM" id="SSF47473">
    <property type="entry name" value="EF-hand"/>
    <property type="match status" value="1"/>
</dbReference>
<accession>A0ABN7RLT8</accession>
<dbReference type="Gene3D" id="1.10.238.10">
    <property type="entry name" value="EF-hand"/>
    <property type="match status" value="1"/>
</dbReference>
<evidence type="ECO:0000259" key="1">
    <source>
        <dbReference type="PROSITE" id="PS50222"/>
    </source>
</evidence>
<dbReference type="InterPro" id="IPR002048">
    <property type="entry name" value="EF_hand_dom"/>
</dbReference>
<proteinExistence type="predicted"/>